<dbReference type="KEGG" id="noa:BKM31_11655"/>
<dbReference type="InterPro" id="IPR011712">
    <property type="entry name" value="Sig_transdc_His_kin_sub3_dim/P"/>
</dbReference>
<evidence type="ECO:0000313" key="11">
    <source>
        <dbReference type="EMBL" id="AQZ62041.1"/>
    </source>
</evidence>
<evidence type="ECO:0000256" key="8">
    <source>
        <dbReference type="ARBA" id="ARBA00023012"/>
    </source>
</evidence>
<dbReference type="Proteomes" id="UP000190797">
    <property type="component" value="Chromosome"/>
</dbReference>
<feature type="domain" description="Histidine kinase" evidence="10">
    <location>
        <begin position="310"/>
        <end position="394"/>
    </location>
</feature>
<name>A0A1U9ZVQ8_9ACTN</name>
<dbReference type="Gene3D" id="1.20.5.1930">
    <property type="match status" value="1"/>
</dbReference>
<evidence type="ECO:0000256" key="6">
    <source>
        <dbReference type="ARBA" id="ARBA00022777"/>
    </source>
</evidence>
<dbReference type="CDD" id="cd16917">
    <property type="entry name" value="HATPase_UhpB-NarQ-NarX-like"/>
    <property type="match status" value="1"/>
</dbReference>
<evidence type="ECO:0000256" key="5">
    <source>
        <dbReference type="ARBA" id="ARBA00022741"/>
    </source>
</evidence>
<dbReference type="InterPro" id="IPR055558">
    <property type="entry name" value="DUF7134"/>
</dbReference>
<dbReference type="EC" id="2.7.13.3" evidence="2"/>
<dbReference type="PROSITE" id="PS50109">
    <property type="entry name" value="HIS_KIN"/>
    <property type="match status" value="1"/>
</dbReference>
<dbReference type="OrthoDB" id="227596at2"/>
<accession>A0A1U9ZVQ8</accession>
<dbReference type="AlphaFoldDB" id="A0A1U9ZVQ8"/>
<keyword evidence="4" id="KW-0808">Transferase</keyword>
<proteinExistence type="predicted"/>
<evidence type="ECO:0000256" key="3">
    <source>
        <dbReference type="ARBA" id="ARBA00022553"/>
    </source>
</evidence>
<dbReference type="Pfam" id="PF02518">
    <property type="entry name" value="HATPase_c"/>
    <property type="match status" value="1"/>
</dbReference>
<feature type="transmembrane region" description="Helical" evidence="9">
    <location>
        <begin position="12"/>
        <end position="36"/>
    </location>
</feature>
<dbReference type="InterPro" id="IPR003594">
    <property type="entry name" value="HATPase_dom"/>
</dbReference>
<evidence type="ECO:0000256" key="7">
    <source>
        <dbReference type="ARBA" id="ARBA00022840"/>
    </source>
</evidence>
<dbReference type="GO" id="GO:0016020">
    <property type="term" value="C:membrane"/>
    <property type="evidence" value="ECO:0007669"/>
    <property type="project" value="InterPro"/>
</dbReference>
<dbReference type="SUPFAM" id="SSF55874">
    <property type="entry name" value="ATPase domain of HSP90 chaperone/DNA topoisomerase II/histidine kinase"/>
    <property type="match status" value="1"/>
</dbReference>
<dbReference type="SMART" id="SM00387">
    <property type="entry name" value="HATPase_c"/>
    <property type="match status" value="1"/>
</dbReference>
<keyword evidence="8" id="KW-0902">Two-component regulatory system</keyword>
<evidence type="ECO:0000256" key="1">
    <source>
        <dbReference type="ARBA" id="ARBA00000085"/>
    </source>
</evidence>
<dbReference type="GO" id="GO:0005524">
    <property type="term" value="F:ATP binding"/>
    <property type="evidence" value="ECO:0007669"/>
    <property type="project" value="UniProtKB-KW"/>
</dbReference>
<evidence type="ECO:0000256" key="9">
    <source>
        <dbReference type="SAM" id="Phobius"/>
    </source>
</evidence>
<dbReference type="Pfam" id="PF07730">
    <property type="entry name" value="HisKA_3"/>
    <property type="match status" value="1"/>
</dbReference>
<dbReference type="InterPro" id="IPR050482">
    <property type="entry name" value="Sensor_HK_TwoCompSys"/>
</dbReference>
<evidence type="ECO:0000313" key="12">
    <source>
        <dbReference type="Proteomes" id="UP000190797"/>
    </source>
</evidence>
<keyword evidence="3" id="KW-0597">Phosphoprotein</keyword>
<evidence type="ECO:0000259" key="10">
    <source>
        <dbReference type="PROSITE" id="PS50109"/>
    </source>
</evidence>
<keyword evidence="5" id="KW-0547">Nucleotide-binding</keyword>
<dbReference type="Pfam" id="PF23539">
    <property type="entry name" value="DUF7134"/>
    <property type="match status" value="1"/>
</dbReference>
<keyword evidence="6" id="KW-0418">Kinase</keyword>
<dbReference type="InterPro" id="IPR036890">
    <property type="entry name" value="HATPase_C_sf"/>
</dbReference>
<comment type="catalytic activity">
    <reaction evidence="1">
        <text>ATP + protein L-histidine = ADP + protein N-phospho-L-histidine.</text>
        <dbReference type="EC" id="2.7.13.3"/>
    </reaction>
</comment>
<evidence type="ECO:0000256" key="4">
    <source>
        <dbReference type="ARBA" id="ARBA00022679"/>
    </source>
</evidence>
<dbReference type="RefSeq" id="WP_080038182.1">
    <property type="nucleotide sequence ID" value="NZ_CP017717.1"/>
</dbReference>
<dbReference type="PANTHER" id="PTHR24421:SF10">
    <property type="entry name" value="NITRATE_NITRITE SENSOR PROTEIN NARQ"/>
    <property type="match status" value="1"/>
</dbReference>
<keyword evidence="9" id="KW-0472">Membrane</keyword>
<keyword evidence="9" id="KW-1133">Transmembrane helix</keyword>
<reference evidence="12" key="1">
    <citation type="journal article" date="2017" name="Med. Chem. Commun.">
        <title>Nonomuraea sp. ATCC 55076 harbours the largest actinomycete chromosome to date and the kistamicin biosynthetic gene cluster.</title>
        <authorList>
            <person name="Nazari B."/>
            <person name="Forneris C.C."/>
            <person name="Gibson M.I."/>
            <person name="Moon K."/>
            <person name="Schramma K.R."/>
            <person name="Seyedsayamdost M.R."/>
        </authorList>
    </citation>
    <scope>NUCLEOTIDE SEQUENCE [LARGE SCALE GENOMIC DNA]</scope>
    <source>
        <strain evidence="12">ATCC 55076</strain>
    </source>
</reference>
<gene>
    <name evidence="11" type="ORF">BKM31_11655</name>
</gene>
<keyword evidence="12" id="KW-1185">Reference proteome</keyword>
<evidence type="ECO:0000256" key="2">
    <source>
        <dbReference type="ARBA" id="ARBA00012438"/>
    </source>
</evidence>
<dbReference type="GO" id="GO:0046983">
    <property type="term" value="F:protein dimerization activity"/>
    <property type="evidence" value="ECO:0007669"/>
    <property type="project" value="InterPro"/>
</dbReference>
<dbReference type="GO" id="GO:0000155">
    <property type="term" value="F:phosphorelay sensor kinase activity"/>
    <property type="evidence" value="ECO:0007669"/>
    <property type="project" value="InterPro"/>
</dbReference>
<protein>
    <recommendedName>
        <fullName evidence="2">histidine kinase</fullName>
        <ecNumber evidence="2">2.7.13.3</ecNumber>
    </recommendedName>
</protein>
<sequence>MRAKVLSSVGRLAVTNPFLTDLLFGLVVAGVTLVFGRVLGDDPAGAGYALRPLDPAGVALTLVANLALAWRRRVPVTVLMISSAASVVFHAAGHDARLNGVAPLLALYTVASLRAPAVSVPCALPPALSLWHAAFLAPAPFVWPNVAQTSIMTAVAWTFGNSTRMLTERNDRLARLTERLRQEQEDKARRAVTEERMRIARELHDVVAHHMSVIVIQAGLARYVLGSDPATARGALATIAGTGSEALGEMRRLLSILRIDTEDEGYDPAPGLERLDQLVERMRSAGLPVEVSVTGSVRPLPPGIDLCAYRVVQECLTNVLRHAGPATARVRLHYGGELELRVTDDGRGAAAAVREEGHGLIVMRERVKLYRGTVTAGPKPSGGFEVVVTLPLSPVSPTPPTDGEPES</sequence>
<dbReference type="Gene3D" id="3.30.565.10">
    <property type="entry name" value="Histidine kinase-like ATPase, C-terminal domain"/>
    <property type="match status" value="1"/>
</dbReference>
<keyword evidence="9" id="KW-0812">Transmembrane</keyword>
<dbReference type="InterPro" id="IPR005467">
    <property type="entry name" value="His_kinase_dom"/>
</dbReference>
<dbReference type="STRING" id="1909395.BKM31_11655"/>
<dbReference type="EMBL" id="CP017717">
    <property type="protein sequence ID" value="AQZ62041.1"/>
    <property type="molecule type" value="Genomic_DNA"/>
</dbReference>
<organism evidence="11 12">
    <name type="scientific">[Actinomadura] parvosata subsp. kistnae</name>
    <dbReference type="NCBI Taxonomy" id="1909395"/>
    <lineage>
        <taxon>Bacteria</taxon>
        <taxon>Bacillati</taxon>
        <taxon>Actinomycetota</taxon>
        <taxon>Actinomycetes</taxon>
        <taxon>Streptosporangiales</taxon>
        <taxon>Streptosporangiaceae</taxon>
        <taxon>Nonomuraea</taxon>
    </lineage>
</organism>
<keyword evidence="7" id="KW-0067">ATP-binding</keyword>
<dbReference type="PANTHER" id="PTHR24421">
    <property type="entry name" value="NITRATE/NITRITE SENSOR PROTEIN NARX-RELATED"/>
    <property type="match status" value="1"/>
</dbReference>